<feature type="compositionally biased region" description="Basic and acidic residues" evidence="1">
    <location>
        <begin position="27"/>
        <end position="46"/>
    </location>
</feature>
<reference evidence="2" key="1">
    <citation type="submission" date="2019-10" db="EMBL/GenBank/DDBJ databases">
        <title>The sequence and de novo assembly of the wild yak genome.</title>
        <authorList>
            <person name="Liu Y."/>
        </authorList>
    </citation>
    <scope>NUCLEOTIDE SEQUENCE [LARGE SCALE GENOMIC DNA]</scope>
    <source>
        <strain evidence="2">WY2019</strain>
    </source>
</reference>
<evidence type="ECO:0000313" key="2">
    <source>
        <dbReference type="EMBL" id="MXQ87845.1"/>
    </source>
</evidence>
<evidence type="ECO:0000313" key="3">
    <source>
        <dbReference type="Proteomes" id="UP000322234"/>
    </source>
</evidence>
<proteinExistence type="predicted"/>
<comment type="caution">
    <text evidence="2">The sequence shown here is derived from an EMBL/GenBank/DDBJ whole genome shotgun (WGS) entry which is preliminary data.</text>
</comment>
<dbReference type="EMBL" id="VBQZ03000041">
    <property type="protein sequence ID" value="MXQ87845.1"/>
    <property type="molecule type" value="Genomic_DNA"/>
</dbReference>
<evidence type="ECO:0000256" key="1">
    <source>
        <dbReference type="SAM" id="MobiDB-lite"/>
    </source>
</evidence>
<keyword evidence="3" id="KW-1185">Reference proteome</keyword>
<dbReference type="Proteomes" id="UP000322234">
    <property type="component" value="Unassembled WGS sequence"/>
</dbReference>
<name>A0A6B0RD09_9CETA</name>
<feature type="region of interest" description="Disordered" evidence="1">
    <location>
        <begin position="27"/>
        <end position="84"/>
    </location>
</feature>
<organism evidence="2 3">
    <name type="scientific">Bos mutus</name>
    <name type="common">wild yak</name>
    <dbReference type="NCBI Taxonomy" id="72004"/>
    <lineage>
        <taxon>Eukaryota</taxon>
        <taxon>Metazoa</taxon>
        <taxon>Chordata</taxon>
        <taxon>Craniata</taxon>
        <taxon>Vertebrata</taxon>
        <taxon>Euteleostomi</taxon>
        <taxon>Mammalia</taxon>
        <taxon>Eutheria</taxon>
        <taxon>Laurasiatheria</taxon>
        <taxon>Artiodactyla</taxon>
        <taxon>Ruminantia</taxon>
        <taxon>Pecora</taxon>
        <taxon>Bovidae</taxon>
        <taxon>Bovinae</taxon>
        <taxon>Bos</taxon>
    </lineage>
</organism>
<dbReference type="AlphaFoldDB" id="A0A6B0RD09"/>
<sequence>MPIRLYAPPRLDPFLRHDESNQRCVLEEREAPRSRRGEGVKEHRPSEVCVSPGVSQKKTAAPQAWPPGDHVLNTLTTPGRVRRV</sequence>
<accession>A0A6B0RD09</accession>
<protein>
    <submittedName>
        <fullName evidence="2">Uncharacterized protein</fullName>
    </submittedName>
</protein>
<gene>
    <name evidence="2" type="ORF">E5288_WYG015366</name>
</gene>